<dbReference type="Proteomes" id="UP000593594">
    <property type="component" value="Chromosome"/>
</dbReference>
<name>A0A7S8C2G9_9HYPH</name>
<feature type="region of interest" description="Disordered" evidence="1">
    <location>
        <begin position="1"/>
        <end position="26"/>
    </location>
</feature>
<evidence type="ECO:0000256" key="1">
    <source>
        <dbReference type="SAM" id="MobiDB-lite"/>
    </source>
</evidence>
<dbReference type="SUPFAM" id="SSF53187">
    <property type="entry name" value="Zn-dependent exopeptidases"/>
    <property type="match status" value="1"/>
</dbReference>
<accession>A0A7S8C2G9</accession>
<proteinExistence type="predicted"/>
<organism evidence="2 3">
    <name type="scientific">Kaustia mangrovi</name>
    <dbReference type="NCBI Taxonomy" id="2593653"/>
    <lineage>
        <taxon>Bacteria</taxon>
        <taxon>Pseudomonadati</taxon>
        <taxon>Pseudomonadota</taxon>
        <taxon>Alphaproteobacteria</taxon>
        <taxon>Hyphomicrobiales</taxon>
        <taxon>Parvibaculaceae</taxon>
        <taxon>Kaustia</taxon>
    </lineage>
</organism>
<dbReference type="InterPro" id="IPR007709">
    <property type="entry name" value="N-FG_amidohydro"/>
</dbReference>
<dbReference type="AlphaFoldDB" id="A0A7S8C2G9"/>
<gene>
    <name evidence="2" type="ORF">HW532_05335</name>
</gene>
<evidence type="ECO:0000313" key="3">
    <source>
        <dbReference type="Proteomes" id="UP000593594"/>
    </source>
</evidence>
<evidence type="ECO:0000313" key="2">
    <source>
        <dbReference type="EMBL" id="QPC42175.1"/>
    </source>
</evidence>
<dbReference type="KEGG" id="kmn:HW532_05335"/>
<dbReference type="InterPro" id="IPR011227">
    <property type="entry name" value="UCP029730"/>
</dbReference>
<keyword evidence="3" id="KW-1185">Reference proteome</keyword>
<dbReference type="GO" id="GO:0016787">
    <property type="term" value="F:hydrolase activity"/>
    <property type="evidence" value="ECO:0007669"/>
    <property type="project" value="UniProtKB-KW"/>
</dbReference>
<dbReference type="Gene3D" id="3.40.630.40">
    <property type="entry name" value="Zn-dependent exopeptidases"/>
    <property type="match status" value="1"/>
</dbReference>
<dbReference type="EMBL" id="CP058214">
    <property type="protein sequence ID" value="QPC42175.1"/>
    <property type="molecule type" value="Genomic_DNA"/>
</dbReference>
<dbReference type="RefSeq" id="WP_213163407.1">
    <property type="nucleotide sequence ID" value="NZ_CP058214.1"/>
</dbReference>
<reference evidence="2 3" key="1">
    <citation type="submission" date="2020-06" db="EMBL/GenBank/DDBJ databases">
        <title>Genome sequence of 2 isolates from Red Sea Mangroves.</title>
        <authorList>
            <person name="Sefrji F."/>
            <person name="Michoud G."/>
            <person name="Merlino G."/>
            <person name="Daffonchio D."/>
        </authorList>
    </citation>
    <scope>NUCLEOTIDE SEQUENCE [LARGE SCALE GENOMIC DNA]</scope>
    <source>
        <strain evidence="2 3">R1DC25</strain>
    </source>
</reference>
<dbReference type="PIRSF" id="PIRSF029730">
    <property type="entry name" value="UCP029730"/>
    <property type="match status" value="1"/>
</dbReference>
<feature type="compositionally biased region" description="Basic and acidic residues" evidence="1">
    <location>
        <begin position="1"/>
        <end position="18"/>
    </location>
</feature>
<sequence>MLDTRNSPDRREDAREEAPFAPFDTVEGDPSAGLVLICDHARNALPPEYGTLGLPPAELERHIGYDIGAEAVTRGLARRLGVPAVLSGFSRLLIDPNRGEDDPTLVMKLSDGAVVPGNAHADAAERERRLTRFYRPYHTAISQAVDRVEAAAGVPPAIVSIHSFTPAWKGVPRPWHVGVLWDRDDRLVISLLAALRAGGDLVVGDNEPYSGELEGDTLNRHGTARGLPHALIEIRQDLIADGEGVAAWIDRFAAILPGVVAQGRQREVGGREMGRTPKSRSRTP</sequence>
<protein>
    <submittedName>
        <fullName evidence="2">N-formylglutamate amidohydrolase</fullName>
    </submittedName>
</protein>
<dbReference type="Pfam" id="PF05013">
    <property type="entry name" value="FGase"/>
    <property type="match status" value="1"/>
</dbReference>
<keyword evidence="2" id="KW-0378">Hydrolase</keyword>